<sequence>MDAALSITTTFRAPGADRPYEDSPGPDGLLRYKWQGTDPLHPNNRALREAMERRVPLIWFWGVAPGVYKPIYPVFLVGEESEAHQFVVATDGLQNLEATGAGVDEVLRRYLFQQTRARLHQPVFRSIVMRAYETSCAVCQLRHAALLDAAHIVEDSHEDGIAAARNGLALCKIHHAAYDTGILGVTPDLHVEIRGDILDEVDGPILEHGLKRLHGQALRVVPRHARERPAPELLAQHYESFVSATVPRAARVDLGFDGRGTTVHGR</sequence>
<proteinExistence type="predicted"/>
<evidence type="ECO:0000313" key="2">
    <source>
        <dbReference type="EMBL" id="UYG17586.1"/>
    </source>
</evidence>
<name>A0ABY6G301_9MICO</name>
<dbReference type="InterPro" id="IPR003615">
    <property type="entry name" value="HNH_nuc"/>
</dbReference>
<keyword evidence="2" id="KW-0540">Nuclease</keyword>
<dbReference type="EMBL" id="CP107020">
    <property type="protein sequence ID" value="UYG17586.1"/>
    <property type="molecule type" value="Genomic_DNA"/>
</dbReference>
<evidence type="ECO:0000313" key="3">
    <source>
        <dbReference type="Proteomes" id="UP001164305"/>
    </source>
</evidence>
<dbReference type="Proteomes" id="UP001164305">
    <property type="component" value="Chromosome"/>
</dbReference>
<keyword evidence="2" id="KW-0378">Hydrolase</keyword>
<dbReference type="GO" id="GO:0004519">
    <property type="term" value="F:endonuclease activity"/>
    <property type="evidence" value="ECO:0007669"/>
    <property type="project" value="UniProtKB-KW"/>
</dbReference>
<dbReference type="RefSeq" id="WP_263594795.1">
    <property type="nucleotide sequence ID" value="NZ_CP107020.1"/>
</dbReference>
<keyword evidence="2" id="KW-0255">Endonuclease</keyword>
<accession>A0ABY6G301</accession>
<protein>
    <submittedName>
        <fullName evidence="2">HNH endonuclease</fullName>
    </submittedName>
</protein>
<reference evidence="2" key="1">
    <citation type="submission" date="2022-10" db="EMBL/GenBank/DDBJ databases">
        <title>Whole-Genome Sequencing of Brachybacterium huguangmaarense BRM-3, Isolated from Betula schmidtii.</title>
        <authorList>
            <person name="Haam D."/>
        </authorList>
    </citation>
    <scope>NUCLEOTIDE SEQUENCE</scope>
    <source>
        <strain evidence="2">BRM-3</strain>
    </source>
</reference>
<organism evidence="2 3">
    <name type="scientific">Brachybacterium huguangmaarense</name>
    <dbReference type="NCBI Taxonomy" id="1652028"/>
    <lineage>
        <taxon>Bacteria</taxon>
        <taxon>Bacillati</taxon>
        <taxon>Actinomycetota</taxon>
        <taxon>Actinomycetes</taxon>
        <taxon>Micrococcales</taxon>
        <taxon>Dermabacteraceae</taxon>
        <taxon>Brachybacterium</taxon>
    </lineage>
</organism>
<dbReference type="Pfam" id="PF13391">
    <property type="entry name" value="HNH_2"/>
    <property type="match status" value="1"/>
</dbReference>
<feature type="domain" description="HNH nuclease" evidence="1">
    <location>
        <begin position="136"/>
        <end position="185"/>
    </location>
</feature>
<evidence type="ECO:0000259" key="1">
    <source>
        <dbReference type="Pfam" id="PF13391"/>
    </source>
</evidence>
<keyword evidence="3" id="KW-1185">Reference proteome</keyword>
<gene>
    <name evidence="2" type="ORF">BRM3_03905</name>
</gene>